<evidence type="ECO:0000313" key="1">
    <source>
        <dbReference type="EMBL" id="CAH6719481.1"/>
    </source>
</evidence>
<name>A0ACA9Y3D1_9ASCO</name>
<proteinExistence type="predicted"/>
<dbReference type="Proteomes" id="UP001152531">
    <property type="component" value="Unassembled WGS sequence"/>
</dbReference>
<dbReference type="EMBL" id="CALSDN010000002">
    <property type="protein sequence ID" value="CAH6719481.1"/>
    <property type="molecule type" value="Genomic_DNA"/>
</dbReference>
<evidence type="ECO:0000313" key="2">
    <source>
        <dbReference type="Proteomes" id="UP001152531"/>
    </source>
</evidence>
<protein>
    <submittedName>
        <fullName evidence="1">Protein Las1p</fullName>
    </submittedName>
</protein>
<sequence length="456" mass="53188">MNDHINRFNRQPSIVSYKSIDDLIILKDWFYNFNESRDLRKKAIDRVKAIGSRGKLPHCIESTSFLTSICLTDPKFQTKSSTSPDIQHDSNVLQLSYSMALVRFVNGLLDSLQQSNFAIPLYQLAKGLKVPSFFVELRHMATHEKLPSLVMLRIAVKDALNWLYDNYWSKIDNLDSDEEVDEEDMLQKDIDSIESQVEIFQSVESTIINSLKIYKKIRKQDIDYVYKFGNSTESGLKYWKAVKAIRKVIDKYGHGVLINVLIHRDFIVRSRDYNEKYCGLLKKLYNPLIEELGLDFKLDLLDMMIKIFEPQTAVDEKIIKKLGFELNEDQIKSIIFWIGQIINDFHNNLKDKKQKLPSPFNSPTFLASLIERLKNLKHIQILERLETIDFSPEMNQDISTHLKTLQTANKLKKYEDVLSLEDVVEPEPPVKKQKTQTHYILEPHEDWQPTPFGTLI</sequence>
<comment type="caution">
    <text evidence="1">The sequence shown here is derived from an EMBL/GenBank/DDBJ whole genome shotgun (WGS) entry which is preliminary data.</text>
</comment>
<reference evidence="1" key="1">
    <citation type="submission" date="2022-06" db="EMBL/GenBank/DDBJ databases">
        <authorList>
            <person name="Legras J.-L."/>
            <person name="Devillers H."/>
            <person name="Grondin C."/>
        </authorList>
    </citation>
    <scope>NUCLEOTIDE SEQUENCE</scope>
    <source>
        <strain evidence="1">CLIB 1444</strain>
    </source>
</reference>
<gene>
    <name evidence="1" type="ORF">CLIB1444_02S09516</name>
</gene>
<organism evidence="1 2">
    <name type="scientific">[Candida] jaroonii</name>
    <dbReference type="NCBI Taxonomy" id="467808"/>
    <lineage>
        <taxon>Eukaryota</taxon>
        <taxon>Fungi</taxon>
        <taxon>Dikarya</taxon>
        <taxon>Ascomycota</taxon>
        <taxon>Saccharomycotina</taxon>
        <taxon>Pichiomycetes</taxon>
        <taxon>Debaryomycetaceae</taxon>
        <taxon>Yamadazyma</taxon>
    </lineage>
</organism>
<keyword evidence="2" id="KW-1185">Reference proteome</keyword>
<accession>A0ACA9Y3D1</accession>